<feature type="compositionally biased region" description="Low complexity" evidence="1">
    <location>
        <begin position="1"/>
        <end position="12"/>
    </location>
</feature>
<dbReference type="PROSITE" id="PS50297">
    <property type="entry name" value="ANK_REP_REGION"/>
    <property type="match status" value="1"/>
</dbReference>
<dbReference type="InterPro" id="IPR036770">
    <property type="entry name" value="Ankyrin_rpt-contain_sf"/>
</dbReference>
<dbReference type="AlphaFoldDB" id="M8B7M9"/>
<dbReference type="Pfam" id="PF12796">
    <property type="entry name" value="Ank_2"/>
    <property type="match status" value="1"/>
</dbReference>
<dbReference type="InterPro" id="IPR002110">
    <property type="entry name" value="Ankyrin_rpt"/>
</dbReference>
<dbReference type="ExpressionAtlas" id="M8B7M9">
    <property type="expression patterns" value="baseline"/>
</dbReference>
<accession>M8B7M9</accession>
<organism evidence="2">
    <name type="scientific">Aegilops tauschii</name>
    <name type="common">Tausch's goatgrass</name>
    <name type="synonym">Aegilops squarrosa</name>
    <dbReference type="NCBI Taxonomy" id="37682"/>
    <lineage>
        <taxon>Eukaryota</taxon>
        <taxon>Viridiplantae</taxon>
        <taxon>Streptophyta</taxon>
        <taxon>Embryophyta</taxon>
        <taxon>Tracheophyta</taxon>
        <taxon>Spermatophyta</taxon>
        <taxon>Magnoliopsida</taxon>
        <taxon>Liliopsida</taxon>
        <taxon>Poales</taxon>
        <taxon>Poaceae</taxon>
        <taxon>BOP clade</taxon>
        <taxon>Pooideae</taxon>
        <taxon>Triticodae</taxon>
        <taxon>Triticeae</taxon>
        <taxon>Triticinae</taxon>
        <taxon>Aegilops</taxon>
    </lineage>
</organism>
<evidence type="ECO:0000313" key="2">
    <source>
        <dbReference type="EnsemblPlants" id="EMT10021"/>
    </source>
</evidence>
<feature type="compositionally biased region" description="Basic and acidic residues" evidence="1">
    <location>
        <begin position="14"/>
        <end position="27"/>
    </location>
</feature>
<evidence type="ECO:0000256" key="1">
    <source>
        <dbReference type="SAM" id="MobiDB-lite"/>
    </source>
</evidence>
<dbReference type="PROSITE" id="PS50088">
    <property type="entry name" value="ANK_REPEAT"/>
    <property type="match status" value="1"/>
</dbReference>
<feature type="region of interest" description="Disordered" evidence="1">
    <location>
        <begin position="1"/>
        <end position="27"/>
    </location>
</feature>
<protein>
    <submittedName>
        <fullName evidence="2">Uncharacterized protein</fullName>
    </submittedName>
</protein>
<reference evidence="2" key="1">
    <citation type="submission" date="2015-06" db="UniProtKB">
        <authorList>
            <consortium name="EnsemblPlants"/>
        </authorList>
    </citation>
    <scope>IDENTIFICATION</scope>
</reference>
<dbReference type="PANTHER" id="PTHR24121:SF21">
    <property type="entry name" value="ANKYRIN REPEAT FAMILY PROTEIN"/>
    <property type="match status" value="1"/>
</dbReference>
<dbReference type="Gene3D" id="1.25.40.20">
    <property type="entry name" value="Ankyrin repeat-containing domain"/>
    <property type="match status" value="1"/>
</dbReference>
<sequence>MASASAMGPAAMLNKEHTQSSSKPNEEFQHLHRPELLIAAARGDFNEIKRLLLLLLLLLHREGEGEGEGEGEDEDAAHQPVELVLDVDEKITGIKDTVVADITGAGDTVLHVAASSGDADQFLKCATLIADEASHLLGARNRKGDTPLHSAARFGNARMVSHLLALARATENDDERVKVILRVQNNKQETVLHEAVRLEAMEIIDPQLARFPLTALVLGPLAGSQGHCPAAL</sequence>
<name>M8B7M9_AEGTA</name>
<proteinExistence type="predicted"/>
<dbReference type="EnsemblPlants" id="EMT10021">
    <property type="protein sequence ID" value="EMT10021"/>
    <property type="gene ID" value="F775_10683"/>
</dbReference>
<dbReference type="SUPFAM" id="SSF48403">
    <property type="entry name" value="Ankyrin repeat"/>
    <property type="match status" value="1"/>
</dbReference>
<dbReference type="PANTHER" id="PTHR24121">
    <property type="entry name" value="NO MECHANORECEPTOR POTENTIAL C, ISOFORM D-RELATED"/>
    <property type="match status" value="1"/>
</dbReference>